<dbReference type="GO" id="GO:0003824">
    <property type="term" value="F:catalytic activity"/>
    <property type="evidence" value="ECO:0007669"/>
    <property type="project" value="UniProtKB-ARBA"/>
</dbReference>
<dbReference type="AlphaFoldDB" id="X0SWJ4"/>
<reference evidence="2" key="1">
    <citation type="journal article" date="2014" name="Front. Microbiol.">
        <title>High frequency of phylogenetically diverse reductive dehalogenase-homologous genes in deep subseafloor sedimentary metagenomes.</title>
        <authorList>
            <person name="Kawai M."/>
            <person name="Futagami T."/>
            <person name="Toyoda A."/>
            <person name="Takaki Y."/>
            <person name="Nishi S."/>
            <person name="Hori S."/>
            <person name="Arai W."/>
            <person name="Tsubouchi T."/>
            <person name="Morono Y."/>
            <person name="Uchiyama I."/>
            <person name="Ito T."/>
            <person name="Fujiyama A."/>
            <person name="Inagaki F."/>
            <person name="Takami H."/>
        </authorList>
    </citation>
    <scope>NUCLEOTIDE SEQUENCE</scope>
    <source>
        <strain evidence="2">Expedition CK06-06</strain>
    </source>
</reference>
<organism evidence="2">
    <name type="scientific">marine sediment metagenome</name>
    <dbReference type="NCBI Taxonomy" id="412755"/>
    <lineage>
        <taxon>unclassified sequences</taxon>
        <taxon>metagenomes</taxon>
        <taxon>ecological metagenomes</taxon>
    </lineage>
</organism>
<accession>X0SWJ4</accession>
<feature type="domain" description="DNA/pantothenate metabolism flavoprotein C-terminal" evidence="1">
    <location>
        <begin position="13"/>
        <end position="219"/>
    </location>
</feature>
<dbReference type="SUPFAM" id="SSF102645">
    <property type="entry name" value="CoaB-like"/>
    <property type="match status" value="1"/>
</dbReference>
<dbReference type="InterPro" id="IPR035929">
    <property type="entry name" value="CoaB-like_sf"/>
</dbReference>
<gene>
    <name evidence="2" type="ORF">S01H1_04678</name>
</gene>
<dbReference type="Pfam" id="PF04127">
    <property type="entry name" value="DFP"/>
    <property type="match status" value="1"/>
</dbReference>
<dbReference type="GO" id="GO:0015937">
    <property type="term" value="P:coenzyme A biosynthetic process"/>
    <property type="evidence" value="ECO:0007669"/>
    <property type="project" value="UniProtKB-ARBA"/>
</dbReference>
<dbReference type="EMBL" id="BARS01002457">
    <property type="protein sequence ID" value="GAF85369.1"/>
    <property type="molecule type" value="Genomic_DNA"/>
</dbReference>
<dbReference type="Gene3D" id="3.40.50.10300">
    <property type="entry name" value="CoaB-like"/>
    <property type="match status" value="1"/>
</dbReference>
<name>X0SWJ4_9ZZZZ</name>
<evidence type="ECO:0000259" key="1">
    <source>
        <dbReference type="Pfam" id="PF04127"/>
    </source>
</evidence>
<sequence>DHATHQFWNTETMRILITAGPTREYIDPIRYISNASSGRMGFAVAQAAVNAGHDVTLISGPVSLLTPPGVTRASFVTVDELQSAVDEHFDSCDVLIMAAAVGDFTVANPLPQKLSRKNGPITLKLKPTSDILAAVAAGKTPTQTIVAFAVKDGSREEIETKARAEQISKNADFTVANTIDAMGKDQSLACIIEANREEPAVKWAHRPKTELAQKIVELLEARVR</sequence>
<comment type="caution">
    <text evidence="2">The sequence shown here is derived from an EMBL/GenBank/DDBJ whole genome shotgun (WGS) entry which is preliminary data.</text>
</comment>
<feature type="non-terminal residue" evidence="2">
    <location>
        <position position="1"/>
    </location>
</feature>
<proteinExistence type="predicted"/>
<dbReference type="InterPro" id="IPR007085">
    <property type="entry name" value="DNA/pantothenate-metab_flavo_C"/>
</dbReference>
<evidence type="ECO:0000313" key="2">
    <source>
        <dbReference type="EMBL" id="GAF85369.1"/>
    </source>
</evidence>
<protein>
    <recommendedName>
        <fullName evidence="1">DNA/pantothenate metabolism flavoprotein C-terminal domain-containing protein</fullName>
    </recommendedName>
</protein>